<comment type="caution">
    <text evidence="1">The sequence shown here is derived from an EMBL/GenBank/DDBJ whole genome shotgun (WGS) entry which is preliminary data.</text>
</comment>
<organism evidence="1 2">
    <name type="scientific">Parasponia andersonii</name>
    <name type="common">Sponia andersonii</name>
    <dbReference type="NCBI Taxonomy" id="3476"/>
    <lineage>
        <taxon>Eukaryota</taxon>
        <taxon>Viridiplantae</taxon>
        <taxon>Streptophyta</taxon>
        <taxon>Embryophyta</taxon>
        <taxon>Tracheophyta</taxon>
        <taxon>Spermatophyta</taxon>
        <taxon>Magnoliopsida</taxon>
        <taxon>eudicotyledons</taxon>
        <taxon>Gunneridae</taxon>
        <taxon>Pentapetalae</taxon>
        <taxon>rosids</taxon>
        <taxon>fabids</taxon>
        <taxon>Rosales</taxon>
        <taxon>Cannabaceae</taxon>
        <taxon>Parasponia</taxon>
    </lineage>
</organism>
<protein>
    <submittedName>
        <fullName evidence="1">Uncharacterized protein</fullName>
    </submittedName>
</protein>
<reference evidence="2" key="1">
    <citation type="submission" date="2016-06" db="EMBL/GenBank/DDBJ databases">
        <title>Parallel loss of symbiosis genes in relatives of nitrogen-fixing non-legume Parasponia.</title>
        <authorList>
            <person name="Van Velzen R."/>
            <person name="Holmer R."/>
            <person name="Bu F."/>
            <person name="Rutten L."/>
            <person name="Van Zeijl A."/>
            <person name="Liu W."/>
            <person name="Santuari L."/>
            <person name="Cao Q."/>
            <person name="Sharma T."/>
            <person name="Shen D."/>
            <person name="Roswanjaya Y."/>
            <person name="Wardhani T."/>
            <person name="Kalhor M.S."/>
            <person name="Jansen J."/>
            <person name="Van den Hoogen J."/>
            <person name="Gungor B."/>
            <person name="Hartog M."/>
            <person name="Hontelez J."/>
            <person name="Verver J."/>
            <person name="Yang W.-C."/>
            <person name="Schijlen E."/>
            <person name="Repin R."/>
            <person name="Schilthuizen M."/>
            <person name="Schranz E."/>
            <person name="Heidstra R."/>
            <person name="Miyata K."/>
            <person name="Fedorova E."/>
            <person name="Kohlen W."/>
            <person name="Bisseling T."/>
            <person name="Smit S."/>
            <person name="Geurts R."/>
        </authorList>
    </citation>
    <scope>NUCLEOTIDE SEQUENCE [LARGE SCALE GENOMIC DNA]</scope>
    <source>
        <strain evidence="2">cv. WU1-14</strain>
    </source>
</reference>
<dbReference type="AlphaFoldDB" id="A0A2P5BND9"/>
<evidence type="ECO:0000313" key="2">
    <source>
        <dbReference type="Proteomes" id="UP000237105"/>
    </source>
</evidence>
<accession>A0A2P5BND9</accession>
<keyword evidence="2" id="KW-1185">Reference proteome</keyword>
<proteinExistence type="predicted"/>
<sequence length="222" mass="26201">MSLKHLVREFRKTHELFPIAIVNGDRSIKVLERNRGRDYEVSFKHGGAVWLLDMVELVLRDEGKGQFFRKFKGSSYLLLLEVKYNKWGKFLQLVKLQNGVESKEISQKQEEVTKFRKAIRDNTVIVEGEFSTVKHNHSLAVVIYKESIEEGWRDIKEELSRRLQRNVKISVIYTDRAAIVGVQVNQKEEDCFDMSTFYLYKCKSVRIVIWQQLEHCKNCVWV</sequence>
<dbReference type="STRING" id="3476.A0A2P5BND9"/>
<name>A0A2P5BND9_PARAD</name>
<gene>
    <name evidence="1" type="ORF">PanWU01x14_224010</name>
</gene>
<dbReference type="EMBL" id="JXTB01000247">
    <property type="protein sequence ID" value="PON50315.1"/>
    <property type="molecule type" value="Genomic_DNA"/>
</dbReference>
<dbReference type="Proteomes" id="UP000237105">
    <property type="component" value="Unassembled WGS sequence"/>
</dbReference>
<evidence type="ECO:0000313" key="1">
    <source>
        <dbReference type="EMBL" id="PON50315.1"/>
    </source>
</evidence>
<dbReference type="OrthoDB" id="1776928at2759"/>